<evidence type="ECO:0000313" key="2">
    <source>
        <dbReference type="EMBL" id="PUZ29108.1"/>
    </source>
</evidence>
<keyword evidence="1" id="KW-1133">Transmembrane helix</keyword>
<protein>
    <submittedName>
        <fullName evidence="2">Uncharacterized protein</fullName>
    </submittedName>
</protein>
<dbReference type="Proteomes" id="UP000244450">
    <property type="component" value="Unassembled WGS sequence"/>
</dbReference>
<dbReference type="EMBL" id="QCYK01000001">
    <property type="protein sequence ID" value="PUZ29108.1"/>
    <property type="molecule type" value="Genomic_DNA"/>
</dbReference>
<keyword evidence="1" id="KW-0472">Membrane</keyword>
<keyword evidence="1" id="KW-0812">Transmembrane</keyword>
<organism evidence="2 3">
    <name type="scientific">Chitinophaga parva</name>
    <dbReference type="NCBI Taxonomy" id="2169414"/>
    <lineage>
        <taxon>Bacteria</taxon>
        <taxon>Pseudomonadati</taxon>
        <taxon>Bacteroidota</taxon>
        <taxon>Chitinophagia</taxon>
        <taxon>Chitinophagales</taxon>
        <taxon>Chitinophagaceae</taxon>
        <taxon>Chitinophaga</taxon>
    </lineage>
</organism>
<comment type="caution">
    <text evidence="2">The sequence shown here is derived from an EMBL/GenBank/DDBJ whole genome shotgun (WGS) entry which is preliminary data.</text>
</comment>
<reference evidence="2 3" key="1">
    <citation type="submission" date="2018-04" db="EMBL/GenBank/DDBJ databases">
        <title>Chitinophaga fuyangensis sp. nov., isolated from soil in a chemical factory.</title>
        <authorList>
            <person name="Chen K."/>
        </authorList>
    </citation>
    <scope>NUCLEOTIDE SEQUENCE [LARGE SCALE GENOMIC DNA]</scope>
    <source>
        <strain evidence="2 3">LY-1</strain>
    </source>
</reference>
<evidence type="ECO:0000313" key="3">
    <source>
        <dbReference type="Proteomes" id="UP000244450"/>
    </source>
</evidence>
<sequence length="83" mass="9025">MPHFMKIVYRIILAVLGLFGIFLCGTGVYLALKAIGQGQLAAGNKHRVLTIITCIQPFAMLLVAICAALALRRELKTAPHPPR</sequence>
<feature type="transmembrane region" description="Helical" evidence="1">
    <location>
        <begin position="7"/>
        <end position="32"/>
    </location>
</feature>
<dbReference type="AlphaFoldDB" id="A0A2T7BN53"/>
<proteinExistence type="predicted"/>
<evidence type="ECO:0000256" key="1">
    <source>
        <dbReference type="SAM" id="Phobius"/>
    </source>
</evidence>
<name>A0A2T7BN53_9BACT</name>
<feature type="transmembrane region" description="Helical" evidence="1">
    <location>
        <begin position="48"/>
        <end position="71"/>
    </location>
</feature>
<gene>
    <name evidence="2" type="ORF">DCC81_06490</name>
</gene>
<keyword evidence="3" id="KW-1185">Reference proteome</keyword>
<accession>A0A2T7BN53</accession>